<dbReference type="Proteomes" id="UP000262195">
    <property type="component" value="Unassembled WGS sequence"/>
</dbReference>
<dbReference type="SUPFAM" id="SSF52833">
    <property type="entry name" value="Thioredoxin-like"/>
    <property type="match status" value="1"/>
</dbReference>
<name>A0A3D4S4R1_9ENTE</name>
<dbReference type="InterPro" id="IPR012336">
    <property type="entry name" value="Thioredoxin-like_fold"/>
</dbReference>
<dbReference type="InterPro" id="IPR036249">
    <property type="entry name" value="Thioredoxin-like_sf"/>
</dbReference>
<organism evidence="2 3">
    <name type="scientific">Bavariicoccus seileri</name>
    <dbReference type="NCBI Taxonomy" id="549685"/>
    <lineage>
        <taxon>Bacteria</taxon>
        <taxon>Bacillati</taxon>
        <taxon>Bacillota</taxon>
        <taxon>Bacilli</taxon>
        <taxon>Lactobacillales</taxon>
        <taxon>Enterococcaceae</taxon>
        <taxon>Bavariicoccus</taxon>
    </lineage>
</organism>
<dbReference type="Gene3D" id="3.40.30.10">
    <property type="entry name" value="Glutaredoxin"/>
    <property type="match status" value="1"/>
</dbReference>
<accession>A0A3D4S4R1</accession>
<sequence length="164" mass="18620">MGNRDEFTGVIIGNSEAPIKVTEFINVSCPDCKRWFEKTQSFYAPLIATGKIVVQVYPYQKDKQALLKGNEAHHYLDLSNSDTFLKQVTSLYNDFDEWRSLDGASLQQFFEENLGPKQANEATFKEAEKLLKHYGTENVPTIVINDHVFDEFATIEDLSTAMGL</sequence>
<proteinExistence type="predicted"/>
<dbReference type="Gene3D" id="1.10.1200.90">
    <property type="entry name" value="DsbA-like domain"/>
    <property type="match status" value="1"/>
</dbReference>
<evidence type="ECO:0000313" key="3">
    <source>
        <dbReference type="Proteomes" id="UP000262195"/>
    </source>
</evidence>
<dbReference type="Pfam" id="PF13462">
    <property type="entry name" value="Thioredoxin_4"/>
    <property type="match status" value="1"/>
</dbReference>
<feature type="domain" description="Thioredoxin-like fold" evidence="1">
    <location>
        <begin position="8"/>
        <end position="161"/>
    </location>
</feature>
<dbReference type="STRING" id="1121105.GCA_000421665_01156"/>
<gene>
    <name evidence="2" type="ORF">DIW15_03690</name>
</gene>
<dbReference type="EMBL" id="DQHO01000024">
    <property type="protein sequence ID" value="HCS93797.1"/>
    <property type="molecule type" value="Genomic_DNA"/>
</dbReference>
<evidence type="ECO:0000259" key="1">
    <source>
        <dbReference type="Pfam" id="PF13462"/>
    </source>
</evidence>
<comment type="caution">
    <text evidence="2">The sequence shown here is derived from an EMBL/GenBank/DDBJ whole genome shotgun (WGS) entry which is preliminary data.</text>
</comment>
<reference evidence="2 3" key="1">
    <citation type="journal article" date="2018" name="Nat. Biotechnol.">
        <title>A standardized bacterial taxonomy based on genome phylogeny substantially revises the tree of life.</title>
        <authorList>
            <person name="Parks D.H."/>
            <person name="Chuvochina M."/>
            <person name="Waite D.W."/>
            <person name="Rinke C."/>
            <person name="Skarshewski A."/>
            <person name="Chaumeil P.A."/>
            <person name="Hugenholtz P."/>
        </authorList>
    </citation>
    <scope>NUCLEOTIDE SEQUENCE [LARGE SCALE GENOMIC DNA]</scope>
    <source>
        <strain evidence="2">UBA11306</strain>
    </source>
</reference>
<dbReference type="AlphaFoldDB" id="A0A3D4S4R1"/>
<evidence type="ECO:0000313" key="2">
    <source>
        <dbReference type="EMBL" id="HCS93797.1"/>
    </source>
</evidence>
<dbReference type="RefSeq" id="WP_022796417.1">
    <property type="nucleotide sequence ID" value="NZ_JBQDSL010000010.1"/>
</dbReference>
<protein>
    <recommendedName>
        <fullName evidence="1">Thioredoxin-like fold domain-containing protein</fullName>
    </recommendedName>
</protein>